<evidence type="ECO:0000313" key="3">
    <source>
        <dbReference type="Proteomes" id="UP000799118"/>
    </source>
</evidence>
<dbReference type="Gene3D" id="3.80.10.10">
    <property type="entry name" value="Ribonuclease Inhibitor"/>
    <property type="match status" value="1"/>
</dbReference>
<reference evidence="2" key="1">
    <citation type="journal article" date="2019" name="Environ. Microbiol.">
        <title>Fungal ecological strategies reflected in gene transcription - a case study of two litter decomposers.</title>
        <authorList>
            <person name="Barbi F."/>
            <person name="Kohler A."/>
            <person name="Barry K."/>
            <person name="Baskaran P."/>
            <person name="Daum C."/>
            <person name="Fauchery L."/>
            <person name="Ihrmark K."/>
            <person name="Kuo A."/>
            <person name="LaButti K."/>
            <person name="Lipzen A."/>
            <person name="Morin E."/>
            <person name="Grigoriev I.V."/>
            <person name="Henrissat B."/>
            <person name="Lindahl B."/>
            <person name="Martin F."/>
        </authorList>
    </citation>
    <scope>NUCLEOTIDE SEQUENCE</scope>
    <source>
        <strain evidence="2">JB14</strain>
    </source>
</reference>
<proteinExistence type="predicted"/>
<evidence type="ECO:0008006" key="4">
    <source>
        <dbReference type="Google" id="ProtNLM"/>
    </source>
</evidence>
<evidence type="ECO:0000313" key="2">
    <source>
        <dbReference type="EMBL" id="KAE9393371.1"/>
    </source>
</evidence>
<evidence type="ECO:0000256" key="1">
    <source>
        <dbReference type="SAM" id="SignalP"/>
    </source>
</evidence>
<name>A0A6A4H5H7_9AGAR</name>
<dbReference type="SUPFAM" id="SSF81383">
    <property type="entry name" value="F-box domain"/>
    <property type="match status" value="1"/>
</dbReference>
<dbReference type="InterPro" id="IPR036047">
    <property type="entry name" value="F-box-like_dom_sf"/>
</dbReference>
<dbReference type="AlphaFoldDB" id="A0A6A4H5H7"/>
<accession>A0A6A4H5H7</accession>
<feature type="chain" id="PRO_5025424607" description="F-box domain-containing protein" evidence="1">
    <location>
        <begin position="27"/>
        <end position="542"/>
    </location>
</feature>
<dbReference type="SUPFAM" id="SSF52047">
    <property type="entry name" value="RNI-like"/>
    <property type="match status" value="1"/>
</dbReference>
<dbReference type="Proteomes" id="UP000799118">
    <property type="component" value="Unassembled WGS sequence"/>
</dbReference>
<dbReference type="InterPro" id="IPR032675">
    <property type="entry name" value="LRR_dom_sf"/>
</dbReference>
<sequence length="542" mass="62082">MHHCLCIPEILHIIFSLCNCPTNAATAVVCKQWSEESLNVLWYRVDELKPLLRLFGELEDVSTGEDFDYRFKHGLTHKAWLRFQNVYQRRIRILGPIDDAIDFYHCLGSLGRIRSSGPLLPNLRVLDWEIAYDQAQTEAYGEMFMNDTVETLRFLCYLPNPIKDFESLFSCISLRMPHLTSLELFLYPCIKYQAPLLNLVQDLPNLTELVIPPFSDLSSILKGISDLPTDTSLSSLHVYEPDCDRNEITPVVRSYWPPAAFQVFLGPRNLKEIIVASFDPAPAGEVRELISRIAQTCRQIEEVSLSYVNTSSELINRLKSSPTDLVTFDDLQPLMPYTRITSFILKTACPLSLGDPDIERLAQSWPSLQYLYLSSSPGIIVPKTSQKLSLRCLLHLAIHCPKIDNLYLYLDAEHVPDDIETFAAFTRLARLAVGFSPINNSAQVTRFLSQILPPEVSLTQGCNVDQPEWDDTDLISPNISSKWREHWERVAEFLPEISQMRIEVERKARKNIQVLERRARVGRVKCYSLNSNYFAYVFLEVD</sequence>
<keyword evidence="1" id="KW-0732">Signal</keyword>
<protein>
    <recommendedName>
        <fullName evidence="4">F-box domain-containing protein</fullName>
    </recommendedName>
</protein>
<gene>
    <name evidence="2" type="ORF">BT96DRAFT_1023052</name>
</gene>
<keyword evidence="3" id="KW-1185">Reference proteome</keyword>
<feature type="signal peptide" evidence="1">
    <location>
        <begin position="1"/>
        <end position="26"/>
    </location>
</feature>
<dbReference type="EMBL" id="ML769573">
    <property type="protein sequence ID" value="KAE9393371.1"/>
    <property type="molecule type" value="Genomic_DNA"/>
</dbReference>
<organism evidence="2 3">
    <name type="scientific">Gymnopus androsaceus JB14</name>
    <dbReference type="NCBI Taxonomy" id="1447944"/>
    <lineage>
        <taxon>Eukaryota</taxon>
        <taxon>Fungi</taxon>
        <taxon>Dikarya</taxon>
        <taxon>Basidiomycota</taxon>
        <taxon>Agaricomycotina</taxon>
        <taxon>Agaricomycetes</taxon>
        <taxon>Agaricomycetidae</taxon>
        <taxon>Agaricales</taxon>
        <taxon>Marasmiineae</taxon>
        <taxon>Omphalotaceae</taxon>
        <taxon>Gymnopus</taxon>
    </lineage>
</organism>
<dbReference type="OrthoDB" id="2447803at2759"/>